<dbReference type="Gene3D" id="3.40.50.2300">
    <property type="match status" value="2"/>
</dbReference>
<keyword evidence="3" id="KW-0804">Transcription</keyword>
<dbReference type="SUPFAM" id="SSF53822">
    <property type="entry name" value="Periplasmic binding protein-like I"/>
    <property type="match status" value="1"/>
</dbReference>
<name>A0A2N5JCA8_9BIFI</name>
<dbReference type="InterPro" id="IPR028082">
    <property type="entry name" value="Peripla_BP_I"/>
</dbReference>
<dbReference type="SUPFAM" id="SSF47413">
    <property type="entry name" value="lambda repressor-like DNA-binding domains"/>
    <property type="match status" value="1"/>
</dbReference>
<feature type="domain" description="HTH lacI-type" evidence="4">
    <location>
        <begin position="16"/>
        <end position="70"/>
    </location>
</feature>
<dbReference type="Pfam" id="PF00356">
    <property type="entry name" value="LacI"/>
    <property type="match status" value="1"/>
</dbReference>
<evidence type="ECO:0000256" key="3">
    <source>
        <dbReference type="ARBA" id="ARBA00023163"/>
    </source>
</evidence>
<dbReference type="GO" id="GO:0000976">
    <property type="term" value="F:transcription cis-regulatory region binding"/>
    <property type="evidence" value="ECO:0007669"/>
    <property type="project" value="TreeGrafter"/>
</dbReference>
<dbReference type="PROSITE" id="PS50932">
    <property type="entry name" value="HTH_LACI_2"/>
    <property type="match status" value="1"/>
</dbReference>
<dbReference type="InterPro" id="IPR000843">
    <property type="entry name" value="HTH_LacI"/>
</dbReference>
<sequence>MPAGNPMSHSPRRRSVSMIDVARMAGVSHQTVSRVLNNPEKVREKTRRAVEDAIAKTGYRRNENARALKSGVPNTLGILVPSTTQHGPTEILWAIERAAADAGYSVKLSLLSGRSESAINTAIDRLLASEVALIFICAAESWVEPAVRVSVDLPIVDVGCAEPSISGISAVDIDQAEGVRALMRHLRDEGATRIDHIAGQEGLYSADARLAGWRAAQADYSLTAGHLYRGDWTESSGYHFGSQVAMDLPSAVFAGNDQMALGLIRSLHEHGIRVPEDVKVVGYDNIALGAYTIPSLTTVDQDFDELGRLAVQQAVSMLNGQQPRFVYTHPRLIIRESSTKRVNE</sequence>
<dbReference type="InterPro" id="IPR046335">
    <property type="entry name" value="LacI/GalR-like_sensor"/>
</dbReference>
<dbReference type="Gene3D" id="1.10.260.40">
    <property type="entry name" value="lambda repressor-like DNA-binding domains"/>
    <property type="match status" value="1"/>
</dbReference>
<dbReference type="SMART" id="SM00354">
    <property type="entry name" value="HTH_LACI"/>
    <property type="match status" value="1"/>
</dbReference>
<evidence type="ECO:0000256" key="1">
    <source>
        <dbReference type="ARBA" id="ARBA00023015"/>
    </source>
</evidence>
<evidence type="ECO:0000313" key="5">
    <source>
        <dbReference type="EMBL" id="PLS31853.1"/>
    </source>
</evidence>
<dbReference type="Proteomes" id="UP000235050">
    <property type="component" value="Unassembled WGS sequence"/>
</dbReference>
<dbReference type="AlphaFoldDB" id="A0A2N5JCA8"/>
<dbReference type="InterPro" id="IPR010982">
    <property type="entry name" value="Lambda_DNA-bd_dom_sf"/>
</dbReference>
<comment type="caution">
    <text evidence="5">The sequence shown here is derived from an EMBL/GenBank/DDBJ whole genome shotgun (WGS) entry which is preliminary data.</text>
</comment>
<keyword evidence="2" id="KW-0238">DNA-binding</keyword>
<dbReference type="Pfam" id="PF13377">
    <property type="entry name" value="Peripla_BP_3"/>
    <property type="match status" value="1"/>
</dbReference>
<dbReference type="CDD" id="cd01574">
    <property type="entry name" value="PBP1_LacI"/>
    <property type="match status" value="1"/>
</dbReference>
<keyword evidence="6" id="KW-1185">Reference proteome</keyword>
<keyword evidence="1" id="KW-0805">Transcription regulation</keyword>
<accession>A0A2N5JCA8</accession>
<dbReference type="CDD" id="cd01392">
    <property type="entry name" value="HTH_LacI"/>
    <property type="match status" value="1"/>
</dbReference>
<dbReference type="PANTHER" id="PTHR30146">
    <property type="entry name" value="LACI-RELATED TRANSCRIPTIONAL REPRESSOR"/>
    <property type="match status" value="1"/>
</dbReference>
<evidence type="ECO:0000256" key="2">
    <source>
        <dbReference type="ARBA" id="ARBA00023125"/>
    </source>
</evidence>
<evidence type="ECO:0000313" key="6">
    <source>
        <dbReference type="Proteomes" id="UP000235050"/>
    </source>
</evidence>
<dbReference type="PROSITE" id="PS00356">
    <property type="entry name" value="HTH_LACI_1"/>
    <property type="match status" value="1"/>
</dbReference>
<dbReference type="GO" id="GO:0003700">
    <property type="term" value="F:DNA-binding transcription factor activity"/>
    <property type="evidence" value="ECO:0007669"/>
    <property type="project" value="TreeGrafter"/>
</dbReference>
<gene>
    <name evidence="5" type="ORF">Uis1B_0392</name>
</gene>
<organism evidence="5 6">
    <name type="scientific">Bifidobacterium margollesii</name>
    <dbReference type="NCBI Taxonomy" id="2020964"/>
    <lineage>
        <taxon>Bacteria</taxon>
        <taxon>Bacillati</taxon>
        <taxon>Actinomycetota</taxon>
        <taxon>Actinomycetes</taxon>
        <taxon>Bifidobacteriales</taxon>
        <taxon>Bifidobacteriaceae</taxon>
        <taxon>Bifidobacterium</taxon>
    </lineage>
</organism>
<dbReference type="EMBL" id="NMWU01000005">
    <property type="protein sequence ID" value="PLS31853.1"/>
    <property type="molecule type" value="Genomic_DNA"/>
</dbReference>
<reference evidence="5 6" key="1">
    <citation type="submission" date="2017-07" db="EMBL/GenBank/DDBJ databases">
        <title>Bifidobacterium novel species.</title>
        <authorList>
            <person name="Lugli G.A."/>
            <person name="Milani C."/>
            <person name="Duranti S."/>
            <person name="Mangifesta M."/>
        </authorList>
    </citation>
    <scope>NUCLEOTIDE SEQUENCE [LARGE SCALE GENOMIC DNA]</scope>
    <source>
        <strain evidence="6">Uis1B</strain>
    </source>
</reference>
<evidence type="ECO:0000259" key="4">
    <source>
        <dbReference type="PROSITE" id="PS50932"/>
    </source>
</evidence>
<protein>
    <submittedName>
        <fullName evidence="5">Transcriptional regulator, LacI family</fullName>
    </submittedName>
</protein>
<proteinExistence type="predicted"/>
<dbReference type="PANTHER" id="PTHR30146:SF109">
    <property type="entry name" value="HTH-TYPE TRANSCRIPTIONAL REGULATOR GALS"/>
    <property type="match status" value="1"/>
</dbReference>